<keyword evidence="3 5" id="KW-0807">Transducer</keyword>
<evidence type="ECO:0000259" key="8">
    <source>
        <dbReference type="PROSITE" id="PS50111"/>
    </source>
</evidence>
<dbReference type="Pfam" id="PF00015">
    <property type="entry name" value="MCPsignal"/>
    <property type="match status" value="1"/>
</dbReference>
<proteinExistence type="inferred from homology"/>
<dbReference type="InterPro" id="IPR024478">
    <property type="entry name" value="HlyB_4HB_MCP"/>
</dbReference>
<dbReference type="InterPro" id="IPR003660">
    <property type="entry name" value="HAMP_dom"/>
</dbReference>
<dbReference type="EMBL" id="AP018933">
    <property type="protein sequence ID" value="BBG28901.1"/>
    <property type="molecule type" value="Genomic_DNA"/>
</dbReference>
<dbReference type="Proteomes" id="UP000267342">
    <property type="component" value="Chromosome"/>
</dbReference>
<keyword evidence="7" id="KW-0812">Transmembrane</keyword>
<dbReference type="KEGG" id="zpl:ZBT109_0101"/>
<evidence type="ECO:0000256" key="6">
    <source>
        <dbReference type="SAM" id="MobiDB-lite"/>
    </source>
</evidence>
<dbReference type="GO" id="GO:0005886">
    <property type="term" value="C:plasma membrane"/>
    <property type="evidence" value="ECO:0007669"/>
    <property type="project" value="TreeGrafter"/>
</dbReference>
<dbReference type="PROSITE" id="PS50111">
    <property type="entry name" value="CHEMOTAXIS_TRANSDUC_2"/>
    <property type="match status" value="1"/>
</dbReference>
<dbReference type="CDD" id="cd11386">
    <property type="entry name" value="MCP_signal"/>
    <property type="match status" value="1"/>
</dbReference>
<keyword evidence="7" id="KW-1133">Transmembrane helix</keyword>
<keyword evidence="2" id="KW-0488">Methylation</keyword>
<dbReference type="SUPFAM" id="SSF58104">
    <property type="entry name" value="Methyl-accepting chemotaxis protein (MCP) signaling domain"/>
    <property type="match status" value="1"/>
</dbReference>
<dbReference type="SMART" id="SM00283">
    <property type="entry name" value="MA"/>
    <property type="match status" value="1"/>
</dbReference>
<feature type="region of interest" description="Disordered" evidence="6">
    <location>
        <begin position="520"/>
        <end position="580"/>
    </location>
</feature>
<keyword evidence="7" id="KW-0472">Membrane</keyword>
<feature type="region of interest" description="Disordered" evidence="6">
    <location>
        <begin position="283"/>
        <end position="305"/>
    </location>
</feature>
<dbReference type="Gene3D" id="1.10.287.950">
    <property type="entry name" value="Methyl-accepting chemotaxis protein"/>
    <property type="match status" value="1"/>
</dbReference>
<dbReference type="SMART" id="SM00304">
    <property type="entry name" value="HAMP"/>
    <property type="match status" value="1"/>
</dbReference>
<comment type="subcellular location">
    <subcellularLocation>
        <location evidence="1">Membrane</location>
    </subcellularLocation>
</comment>
<reference evidence="10 11" key="1">
    <citation type="submission" date="2018-09" db="EMBL/GenBank/DDBJ databases">
        <title>Zymobacter palmae IAM14233 (=T109) whole genome analysis.</title>
        <authorList>
            <person name="Yanase H."/>
        </authorList>
    </citation>
    <scope>NUCLEOTIDE SEQUENCE [LARGE SCALE GENOMIC DNA]</scope>
    <source>
        <strain evidence="10 11">IAM14233</strain>
    </source>
</reference>
<evidence type="ECO:0000256" key="4">
    <source>
        <dbReference type="ARBA" id="ARBA00029447"/>
    </source>
</evidence>
<feature type="transmembrane region" description="Helical" evidence="7">
    <location>
        <begin position="192"/>
        <end position="211"/>
    </location>
</feature>
<dbReference type="STRING" id="1123510.GCA_000620025_00190"/>
<evidence type="ECO:0000313" key="10">
    <source>
        <dbReference type="EMBL" id="BBG28901.1"/>
    </source>
</evidence>
<feature type="domain" description="HAMP" evidence="9">
    <location>
        <begin position="220"/>
        <end position="266"/>
    </location>
</feature>
<dbReference type="CDD" id="cd06225">
    <property type="entry name" value="HAMP"/>
    <property type="match status" value="1"/>
</dbReference>
<dbReference type="PROSITE" id="PS50885">
    <property type="entry name" value="HAMP"/>
    <property type="match status" value="1"/>
</dbReference>
<feature type="compositionally biased region" description="Basic and acidic residues" evidence="6">
    <location>
        <begin position="557"/>
        <end position="567"/>
    </location>
</feature>
<evidence type="ECO:0000256" key="3">
    <source>
        <dbReference type="ARBA" id="ARBA00023224"/>
    </source>
</evidence>
<dbReference type="GO" id="GO:0004888">
    <property type="term" value="F:transmembrane signaling receptor activity"/>
    <property type="evidence" value="ECO:0007669"/>
    <property type="project" value="TreeGrafter"/>
</dbReference>
<evidence type="ECO:0000256" key="1">
    <source>
        <dbReference type="ARBA" id="ARBA00004370"/>
    </source>
</evidence>
<keyword evidence="11" id="KW-1185">Reference proteome</keyword>
<dbReference type="GO" id="GO:0006935">
    <property type="term" value="P:chemotaxis"/>
    <property type="evidence" value="ECO:0007669"/>
    <property type="project" value="TreeGrafter"/>
</dbReference>
<dbReference type="PANTHER" id="PTHR43531">
    <property type="entry name" value="PROTEIN ICFG"/>
    <property type="match status" value="1"/>
</dbReference>
<evidence type="ECO:0000256" key="7">
    <source>
        <dbReference type="SAM" id="Phobius"/>
    </source>
</evidence>
<dbReference type="InterPro" id="IPR051310">
    <property type="entry name" value="MCP_chemotaxis"/>
</dbReference>
<dbReference type="InterPro" id="IPR004089">
    <property type="entry name" value="MCPsignal_dom"/>
</dbReference>
<dbReference type="Pfam" id="PF00672">
    <property type="entry name" value="HAMP"/>
    <property type="match status" value="1"/>
</dbReference>
<feature type="compositionally biased region" description="Polar residues" evidence="6">
    <location>
        <begin position="283"/>
        <end position="298"/>
    </location>
</feature>
<dbReference type="FunFam" id="1.10.287.950:FF:000001">
    <property type="entry name" value="Methyl-accepting chemotaxis sensory transducer"/>
    <property type="match status" value="1"/>
</dbReference>
<protein>
    <submittedName>
        <fullName evidence="10">Methyl-accepting chemotaxis protein</fullName>
    </submittedName>
</protein>
<organism evidence="10 11">
    <name type="scientific">Zymobacter palmae</name>
    <dbReference type="NCBI Taxonomy" id="33074"/>
    <lineage>
        <taxon>Bacteria</taxon>
        <taxon>Pseudomonadati</taxon>
        <taxon>Pseudomonadota</taxon>
        <taxon>Gammaproteobacteria</taxon>
        <taxon>Oceanospirillales</taxon>
        <taxon>Halomonadaceae</taxon>
        <taxon>Zymobacter group</taxon>
        <taxon>Zymobacter</taxon>
    </lineage>
</organism>
<dbReference type="PANTHER" id="PTHR43531:SF14">
    <property type="entry name" value="METHYL-ACCEPTING CHEMOTAXIS PROTEIN I-RELATED"/>
    <property type="match status" value="1"/>
</dbReference>
<evidence type="ECO:0000256" key="5">
    <source>
        <dbReference type="PROSITE-ProRule" id="PRU00284"/>
    </source>
</evidence>
<feature type="domain" description="Methyl-accepting transducer" evidence="8">
    <location>
        <begin position="271"/>
        <end position="500"/>
    </location>
</feature>
<evidence type="ECO:0000256" key="2">
    <source>
        <dbReference type="ARBA" id="ARBA00022481"/>
    </source>
</evidence>
<name>A0A348HB99_9GAMM</name>
<dbReference type="AlphaFoldDB" id="A0A348HB99"/>
<dbReference type="Pfam" id="PF12729">
    <property type="entry name" value="4HB_MCP_1"/>
    <property type="match status" value="1"/>
</dbReference>
<sequence length="580" mass="62969">MKLANLRLSMRLGATFAVLLGILLILMVTVLNGMSSVRSGMNEILDVRVPGTRFVNRLNNAVQSMRIGEIEALQYWNDARMRDPLLKSFSENPANVTEALSRYRALPLSDIQRQRLQTLEDSWNRILVNHQAIITMLDHQQYKEASAKAIGEQRDQFRQMNKIFDDLYAAEKARSTEVSVNVRGTLSNATTVMILGSIIALLFAVAAGFLLSRYFRLIFDQLIAASQRIARGDLSHKIEGTDLTNEVGDLLRAMDDMQKGLSVTVAAVRRNADHVASASAQIAQGNQDLSSRTEQQASALEETASAMEELGSTVKQNASNAQNADNLAQEAAKVAHDGGQVVERVVHRMNDLNDGAQKIVDIISLIDSIAFQTNLLALNASIEAARAGEQGRGFAVVASEVRNLAQRSADASRQISGLINESVTGIREGTSLVGDAGKAMHNVTDVITRLTDIMSEISSASHEQSEGVSQVGTAVVQMDQMTQQNAALVEESASAAANLHQQAADMVELVRVFEVGDVEDDRHGKPTMATRKISTTTSSPKAHAKTEPSVKHSAPSAEHKTPAKDEPVLTSSSDDDWETF</sequence>
<accession>A0A348HB99</accession>
<gene>
    <name evidence="10" type="ORF">ZBT109_0101</name>
</gene>
<dbReference type="GO" id="GO:0007165">
    <property type="term" value="P:signal transduction"/>
    <property type="evidence" value="ECO:0007669"/>
    <property type="project" value="UniProtKB-KW"/>
</dbReference>
<evidence type="ECO:0000259" key="9">
    <source>
        <dbReference type="PROSITE" id="PS50885"/>
    </source>
</evidence>
<evidence type="ECO:0000313" key="11">
    <source>
        <dbReference type="Proteomes" id="UP000267342"/>
    </source>
</evidence>
<comment type="similarity">
    <text evidence="4">Belongs to the methyl-accepting chemotaxis (MCP) protein family.</text>
</comment>